<feature type="domain" description="Signal transduction histidine kinase osmosensitive K+ channel sensor N-terminal" evidence="5">
    <location>
        <begin position="23"/>
        <end position="231"/>
    </location>
</feature>
<dbReference type="Gene3D" id="3.40.50.300">
    <property type="entry name" value="P-loop containing nucleotide triphosphate hydrolases"/>
    <property type="match status" value="1"/>
</dbReference>
<evidence type="ECO:0000313" key="7">
    <source>
        <dbReference type="Proteomes" id="UP000264071"/>
    </source>
</evidence>
<gene>
    <name evidence="6" type="ORF">DGD08_12695</name>
</gene>
<dbReference type="GO" id="GO:0000155">
    <property type="term" value="F:phosphorelay sensor kinase activity"/>
    <property type="evidence" value="ECO:0007669"/>
    <property type="project" value="InterPro"/>
</dbReference>
<keyword evidence="3" id="KW-0902">Two-component regulatory system</keyword>
<dbReference type="PANTHER" id="PTHR45569:SF1">
    <property type="entry name" value="SENSOR PROTEIN KDPD"/>
    <property type="match status" value="1"/>
</dbReference>
<dbReference type="SUPFAM" id="SSF52402">
    <property type="entry name" value="Adenine nucleotide alpha hydrolases-like"/>
    <property type="match status" value="1"/>
</dbReference>
<keyword evidence="2 6" id="KW-0418">Kinase</keyword>
<evidence type="ECO:0000256" key="3">
    <source>
        <dbReference type="ARBA" id="ARBA00023012"/>
    </source>
</evidence>
<accession>A0A3D4VAB0</accession>
<evidence type="ECO:0000259" key="4">
    <source>
        <dbReference type="Pfam" id="PF00582"/>
    </source>
</evidence>
<dbReference type="InterPro" id="IPR052023">
    <property type="entry name" value="Histidine_kinase_KdpD"/>
</dbReference>
<reference evidence="6 7" key="1">
    <citation type="journal article" date="2018" name="Nat. Biotechnol.">
        <title>A standardized bacterial taxonomy based on genome phylogeny substantially revises the tree of life.</title>
        <authorList>
            <person name="Parks D.H."/>
            <person name="Chuvochina M."/>
            <person name="Waite D.W."/>
            <person name="Rinke C."/>
            <person name="Skarshewski A."/>
            <person name="Chaumeil P.A."/>
            <person name="Hugenholtz P."/>
        </authorList>
    </citation>
    <scope>NUCLEOTIDE SEQUENCE [LARGE SCALE GENOMIC DNA]</scope>
    <source>
        <strain evidence="6">UBA8844</strain>
    </source>
</reference>
<feature type="domain" description="UspA" evidence="4">
    <location>
        <begin position="254"/>
        <end position="370"/>
    </location>
</feature>
<proteinExistence type="predicted"/>
<evidence type="ECO:0000256" key="1">
    <source>
        <dbReference type="ARBA" id="ARBA00022679"/>
    </source>
</evidence>
<dbReference type="CDD" id="cd01987">
    <property type="entry name" value="USP_KdpD-like"/>
    <property type="match status" value="1"/>
</dbReference>
<evidence type="ECO:0000313" key="6">
    <source>
        <dbReference type="EMBL" id="HCT58055.1"/>
    </source>
</evidence>
<dbReference type="GO" id="GO:0005886">
    <property type="term" value="C:plasma membrane"/>
    <property type="evidence" value="ECO:0007669"/>
    <property type="project" value="TreeGrafter"/>
</dbReference>
<organism evidence="6 7">
    <name type="scientific">Gemmatimonas aurantiaca</name>
    <dbReference type="NCBI Taxonomy" id="173480"/>
    <lineage>
        <taxon>Bacteria</taxon>
        <taxon>Pseudomonadati</taxon>
        <taxon>Gemmatimonadota</taxon>
        <taxon>Gemmatimonadia</taxon>
        <taxon>Gemmatimonadales</taxon>
        <taxon>Gemmatimonadaceae</taxon>
        <taxon>Gemmatimonas</taxon>
    </lineage>
</organism>
<dbReference type="GO" id="GO:0005737">
    <property type="term" value="C:cytoplasm"/>
    <property type="evidence" value="ECO:0007669"/>
    <property type="project" value="UniProtKB-ARBA"/>
</dbReference>
<dbReference type="Pfam" id="PF00582">
    <property type="entry name" value="Usp"/>
    <property type="match status" value="1"/>
</dbReference>
<dbReference type="InterPro" id="IPR003852">
    <property type="entry name" value="Sig_transdc_His_kinase_KdpD_N"/>
</dbReference>
<dbReference type="InterPro" id="IPR014729">
    <property type="entry name" value="Rossmann-like_a/b/a_fold"/>
</dbReference>
<sequence length="381" mass="42218">MASPTPIDPRDQALLSLLPRNGRGHFKVYLGSAAGVGKTVRMLQEAHDLRQRGVDVVVGFIETHGRAETAALVRDLDIVPRTSMTYRDVTLEEMDLCAVLARAPQVALVDELAHNNVPGSVHRKRWEDVLDLLEAGISVVSAMNVQHVESIAPIVQQALGVVVRETVPDWVLGRADQVVNIDIPADELRRRLIDGKIYALDKVPTALDHFFTAENLTTLRELALREAASSVDRERMELVRRETGRSATVHASADRLMVAMASHPPRTAALLHKARRIAGRLNSDWYCVYVQTPSERADRIDTSIQRALVSNIQLAQRMGAEVVKLEGDDVAAAIIQFAQREGVSLVLVGRSERSWWHRIRHGSVVDRLLSRDLGLDVLIVS</sequence>
<evidence type="ECO:0000256" key="2">
    <source>
        <dbReference type="ARBA" id="ARBA00022777"/>
    </source>
</evidence>
<dbReference type="Pfam" id="PF02702">
    <property type="entry name" value="KdpD"/>
    <property type="match status" value="1"/>
</dbReference>
<dbReference type="PANTHER" id="PTHR45569">
    <property type="entry name" value="SENSOR PROTEIN KDPD"/>
    <property type="match status" value="1"/>
</dbReference>
<keyword evidence="1" id="KW-0808">Transferase</keyword>
<dbReference type="Gene3D" id="3.40.50.620">
    <property type="entry name" value="HUPs"/>
    <property type="match status" value="1"/>
</dbReference>
<dbReference type="OMA" id="RHLINNF"/>
<dbReference type="InterPro" id="IPR006016">
    <property type="entry name" value="UspA"/>
</dbReference>
<comment type="caution">
    <text evidence="6">The sequence shown here is derived from an EMBL/GenBank/DDBJ whole genome shotgun (WGS) entry which is preliminary data.</text>
</comment>
<dbReference type="AlphaFoldDB" id="A0A3D4VAB0"/>
<name>A0A3D4VAB0_9BACT</name>
<dbReference type="FunFam" id="3.40.50.300:FF:000483">
    <property type="entry name" value="Sensor histidine kinase KdpD"/>
    <property type="match status" value="1"/>
</dbReference>
<dbReference type="EMBL" id="DPIY01000010">
    <property type="protein sequence ID" value="HCT58055.1"/>
    <property type="molecule type" value="Genomic_DNA"/>
</dbReference>
<evidence type="ECO:0000259" key="5">
    <source>
        <dbReference type="Pfam" id="PF02702"/>
    </source>
</evidence>
<dbReference type="Proteomes" id="UP000264071">
    <property type="component" value="Unassembled WGS sequence"/>
</dbReference>
<dbReference type="InterPro" id="IPR027417">
    <property type="entry name" value="P-loop_NTPase"/>
</dbReference>
<protein>
    <submittedName>
        <fullName evidence="6">Histidine kinase</fullName>
    </submittedName>
</protein>